<keyword evidence="2" id="KW-1185">Reference proteome</keyword>
<comment type="caution">
    <text evidence="1">The sequence shown here is derived from an EMBL/GenBank/DDBJ whole genome shotgun (WGS) entry which is preliminary data.</text>
</comment>
<sequence>MTGGDIMLEAYLASTGKRLASLQIQPHVTVAEICEAVSEAISSSAESAGIAEYPCSQRFRAVEGAELLEDTLLLESSGLLEGSSTGETLL</sequence>
<dbReference type="Proteomes" id="UP000649617">
    <property type="component" value="Unassembled WGS sequence"/>
</dbReference>
<feature type="non-terminal residue" evidence="1">
    <location>
        <position position="1"/>
    </location>
</feature>
<protein>
    <submittedName>
        <fullName evidence="1">Uncharacterized protein</fullName>
    </submittedName>
</protein>
<gene>
    <name evidence="1" type="ORF">SPIL2461_LOCUS10503</name>
</gene>
<evidence type="ECO:0000313" key="1">
    <source>
        <dbReference type="EMBL" id="CAE7429013.1"/>
    </source>
</evidence>
<organism evidence="1 2">
    <name type="scientific">Symbiodinium pilosum</name>
    <name type="common">Dinoflagellate</name>
    <dbReference type="NCBI Taxonomy" id="2952"/>
    <lineage>
        <taxon>Eukaryota</taxon>
        <taxon>Sar</taxon>
        <taxon>Alveolata</taxon>
        <taxon>Dinophyceae</taxon>
        <taxon>Suessiales</taxon>
        <taxon>Symbiodiniaceae</taxon>
        <taxon>Symbiodinium</taxon>
    </lineage>
</organism>
<dbReference type="EMBL" id="CAJNIZ010019649">
    <property type="protein sequence ID" value="CAE7429013.1"/>
    <property type="molecule type" value="Genomic_DNA"/>
</dbReference>
<dbReference type="AlphaFoldDB" id="A0A812RBK3"/>
<evidence type="ECO:0000313" key="2">
    <source>
        <dbReference type="Proteomes" id="UP000649617"/>
    </source>
</evidence>
<accession>A0A812RBK3</accession>
<reference evidence="1" key="1">
    <citation type="submission" date="2021-02" db="EMBL/GenBank/DDBJ databases">
        <authorList>
            <person name="Dougan E. K."/>
            <person name="Rhodes N."/>
            <person name="Thang M."/>
            <person name="Chan C."/>
        </authorList>
    </citation>
    <scope>NUCLEOTIDE SEQUENCE</scope>
</reference>
<name>A0A812RBK3_SYMPI</name>
<proteinExistence type="predicted"/>